<reference evidence="3" key="2">
    <citation type="submission" date="2017-02" db="EMBL/GenBank/DDBJ databases">
        <title>Sunflower complete genome.</title>
        <authorList>
            <person name="Langlade N."/>
            <person name="Munos S."/>
        </authorList>
    </citation>
    <scope>NUCLEOTIDE SEQUENCE [LARGE SCALE GENOMIC DNA]</scope>
    <source>
        <tissue evidence="3">Leaves</tissue>
    </source>
</reference>
<gene>
    <name evidence="3" type="ORF">HannXRQ_Chr03g0091601</name>
    <name evidence="2" type="ORF">HanXRQr2_Chr03g0135151</name>
</gene>
<organism evidence="3 4">
    <name type="scientific">Helianthus annuus</name>
    <name type="common">Common sunflower</name>
    <dbReference type="NCBI Taxonomy" id="4232"/>
    <lineage>
        <taxon>Eukaryota</taxon>
        <taxon>Viridiplantae</taxon>
        <taxon>Streptophyta</taxon>
        <taxon>Embryophyta</taxon>
        <taxon>Tracheophyta</taxon>
        <taxon>Spermatophyta</taxon>
        <taxon>Magnoliopsida</taxon>
        <taxon>eudicotyledons</taxon>
        <taxon>Gunneridae</taxon>
        <taxon>Pentapetalae</taxon>
        <taxon>asterids</taxon>
        <taxon>campanulids</taxon>
        <taxon>Asterales</taxon>
        <taxon>Asteraceae</taxon>
        <taxon>Asteroideae</taxon>
        <taxon>Heliantheae alliance</taxon>
        <taxon>Heliantheae</taxon>
        <taxon>Helianthus</taxon>
    </lineage>
</organism>
<dbReference type="Proteomes" id="UP000215914">
    <property type="component" value="Chromosome 3"/>
</dbReference>
<dbReference type="Gramene" id="mRNA:HanXRQr2_Chr03g0135151">
    <property type="protein sequence ID" value="CDS:HanXRQr2_Chr03g0135151.1"/>
    <property type="gene ID" value="HanXRQr2_Chr03g0135151"/>
</dbReference>
<reference evidence="2" key="3">
    <citation type="submission" date="2020-06" db="EMBL/GenBank/DDBJ databases">
        <title>Helianthus annuus Genome sequencing and assembly Release 2.</title>
        <authorList>
            <person name="Gouzy J."/>
            <person name="Langlade N."/>
            <person name="Munos S."/>
        </authorList>
    </citation>
    <scope>NUCLEOTIDE SEQUENCE</scope>
    <source>
        <tissue evidence="2">Leaves</tissue>
    </source>
</reference>
<keyword evidence="4" id="KW-1185">Reference proteome</keyword>
<keyword evidence="1" id="KW-1133">Transmembrane helix</keyword>
<reference evidence="2 4" key="1">
    <citation type="journal article" date="2017" name="Nature">
        <title>The sunflower genome provides insights into oil metabolism, flowering and Asterid evolution.</title>
        <authorList>
            <person name="Badouin H."/>
            <person name="Gouzy J."/>
            <person name="Grassa C.J."/>
            <person name="Murat F."/>
            <person name="Staton S.E."/>
            <person name="Cottret L."/>
            <person name="Lelandais-Briere C."/>
            <person name="Owens G.L."/>
            <person name="Carrere S."/>
            <person name="Mayjonade B."/>
            <person name="Legrand L."/>
            <person name="Gill N."/>
            <person name="Kane N.C."/>
            <person name="Bowers J.E."/>
            <person name="Hubner S."/>
            <person name="Bellec A."/>
            <person name="Berard A."/>
            <person name="Berges H."/>
            <person name="Blanchet N."/>
            <person name="Boniface M.C."/>
            <person name="Brunel D."/>
            <person name="Catrice O."/>
            <person name="Chaidir N."/>
            <person name="Claudel C."/>
            <person name="Donnadieu C."/>
            <person name="Faraut T."/>
            <person name="Fievet G."/>
            <person name="Helmstetter N."/>
            <person name="King M."/>
            <person name="Knapp S.J."/>
            <person name="Lai Z."/>
            <person name="Le Paslier M.C."/>
            <person name="Lippi Y."/>
            <person name="Lorenzon L."/>
            <person name="Mandel J.R."/>
            <person name="Marage G."/>
            <person name="Marchand G."/>
            <person name="Marquand E."/>
            <person name="Bret-Mestries E."/>
            <person name="Morien E."/>
            <person name="Nambeesan S."/>
            <person name="Nguyen T."/>
            <person name="Pegot-Espagnet P."/>
            <person name="Pouilly N."/>
            <person name="Raftis F."/>
            <person name="Sallet E."/>
            <person name="Schiex T."/>
            <person name="Thomas J."/>
            <person name="Vandecasteele C."/>
            <person name="Vares D."/>
            <person name="Vear F."/>
            <person name="Vautrin S."/>
            <person name="Crespi M."/>
            <person name="Mangin B."/>
            <person name="Burke J.M."/>
            <person name="Salse J."/>
            <person name="Munos S."/>
            <person name="Vincourt P."/>
            <person name="Rieseberg L.H."/>
            <person name="Langlade N.B."/>
        </authorList>
    </citation>
    <scope>NUCLEOTIDE SEQUENCE [LARGE SCALE GENOMIC DNA]</scope>
    <source>
        <strain evidence="4">cv. SF193</strain>
        <tissue evidence="2">Leaves</tissue>
    </source>
</reference>
<evidence type="ECO:0000313" key="3">
    <source>
        <dbReference type="EMBL" id="OTG32892.1"/>
    </source>
</evidence>
<dbReference type="EMBL" id="MNCJ02000318">
    <property type="protein sequence ID" value="KAF5816516.1"/>
    <property type="molecule type" value="Genomic_DNA"/>
</dbReference>
<name>A0A251VD91_HELAN</name>
<sequence length="72" mass="8686">MTEPNIIIIRSSPLLLRKFLTRKSVRVDHSQVNFSPPFMYDVIVVMILCYYIMMARLHLHLEMIVYIWRNAF</sequence>
<keyword evidence="1" id="KW-0812">Transmembrane</keyword>
<proteinExistence type="predicted"/>
<accession>A0A251VD91</accession>
<evidence type="ECO:0000313" key="2">
    <source>
        <dbReference type="EMBL" id="KAF5816516.1"/>
    </source>
</evidence>
<dbReference type="EMBL" id="CM007892">
    <property type="protein sequence ID" value="OTG32892.1"/>
    <property type="molecule type" value="Genomic_DNA"/>
</dbReference>
<dbReference type="InParanoid" id="A0A251VD91"/>
<evidence type="ECO:0000256" key="1">
    <source>
        <dbReference type="SAM" id="Phobius"/>
    </source>
</evidence>
<dbReference type="AlphaFoldDB" id="A0A251VD91"/>
<protein>
    <submittedName>
        <fullName evidence="3">Uncharacterized protein</fullName>
    </submittedName>
</protein>
<keyword evidence="1" id="KW-0472">Membrane</keyword>
<evidence type="ECO:0000313" key="4">
    <source>
        <dbReference type="Proteomes" id="UP000215914"/>
    </source>
</evidence>
<feature type="transmembrane region" description="Helical" evidence="1">
    <location>
        <begin position="38"/>
        <end position="59"/>
    </location>
</feature>